<name>A0A4S8L7H7_DENBC</name>
<feature type="compositionally biased region" description="Low complexity" evidence="1">
    <location>
        <begin position="68"/>
        <end position="79"/>
    </location>
</feature>
<protein>
    <submittedName>
        <fullName evidence="2">Uncharacterized protein</fullName>
    </submittedName>
</protein>
<evidence type="ECO:0000313" key="2">
    <source>
        <dbReference type="EMBL" id="THU84118.1"/>
    </source>
</evidence>
<accession>A0A4S8L7H7</accession>
<evidence type="ECO:0000313" key="3">
    <source>
        <dbReference type="Proteomes" id="UP000297245"/>
    </source>
</evidence>
<gene>
    <name evidence="2" type="ORF">K435DRAFT_870608</name>
</gene>
<dbReference type="AlphaFoldDB" id="A0A4S8L7H7"/>
<keyword evidence="3" id="KW-1185">Reference proteome</keyword>
<reference evidence="2 3" key="1">
    <citation type="journal article" date="2019" name="Nat. Ecol. Evol.">
        <title>Megaphylogeny resolves global patterns of mushroom evolution.</title>
        <authorList>
            <person name="Varga T."/>
            <person name="Krizsan K."/>
            <person name="Foldi C."/>
            <person name="Dima B."/>
            <person name="Sanchez-Garcia M."/>
            <person name="Sanchez-Ramirez S."/>
            <person name="Szollosi G.J."/>
            <person name="Szarkandi J.G."/>
            <person name="Papp V."/>
            <person name="Albert L."/>
            <person name="Andreopoulos W."/>
            <person name="Angelini C."/>
            <person name="Antonin V."/>
            <person name="Barry K.W."/>
            <person name="Bougher N.L."/>
            <person name="Buchanan P."/>
            <person name="Buyck B."/>
            <person name="Bense V."/>
            <person name="Catcheside P."/>
            <person name="Chovatia M."/>
            <person name="Cooper J."/>
            <person name="Damon W."/>
            <person name="Desjardin D."/>
            <person name="Finy P."/>
            <person name="Geml J."/>
            <person name="Haridas S."/>
            <person name="Hughes K."/>
            <person name="Justo A."/>
            <person name="Karasinski D."/>
            <person name="Kautmanova I."/>
            <person name="Kiss B."/>
            <person name="Kocsube S."/>
            <person name="Kotiranta H."/>
            <person name="LaButti K.M."/>
            <person name="Lechner B.E."/>
            <person name="Liimatainen K."/>
            <person name="Lipzen A."/>
            <person name="Lukacs Z."/>
            <person name="Mihaltcheva S."/>
            <person name="Morgado L.N."/>
            <person name="Niskanen T."/>
            <person name="Noordeloos M.E."/>
            <person name="Ohm R.A."/>
            <person name="Ortiz-Santana B."/>
            <person name="Ovrebo C."/>
            <person name="Racz N."/>
            <person name="Riley R."/>
            <person name="Savchenko A."/>
            <person name="Shiryaev A."/>
            <person name="Soop K."/>
            <person name="Spirin V."/>
            <person name="Szebenyi C."/>
            <person name="Tomsovsky M."/>
            <person name="Tulloss R.E."/>
            <person name="Uehling J."/>
            <person name="Grigoriev I.V."/>
            <person name="Vagvolgyi C."/>
            <person name="Papp T."/>
            <person name="Martin F.M."/>
            <person name="Miettinen O."/>
            <person name="Hibbett D.S."/>
            <person name="Nagy L.G."/>
        </authorList>
    </citation>
    <scope>NUCLEOTIDE SEQUENCE [LARGE SCALE GENOMIC DNA]</scope>
    <source>
        <strain evidence="2 3">CBS 962.96</strain>
    </source>
</reference>
<feature type="region of interest" description="Disordered" evidence="1">
    <location>
        <begin position="54"/>
        <end position="88"/>
    </location>
</feature>
<evidence type="ECO:0000256" key="1">
    <source>
        <dbReference type="SAM" id="MobiDB-lite"/>
    </source>
</evidence>
<dbReference type="Proteomes" id="UP000297245">
    <property type="component" value="Unassembled WGS sequence"/>
</dbReference>
<dbReference type="EMBL" id="ML179621">
    <property type="protein sequence ID" value="THU84118.1"/>
    <property type="molecule type" value="Genomic_DNA"/>
</dbReference>
<proteinExistence type="predicted"/>
<sequence>MSHMNPSTDRTRRPEKPVKGGLITIVKCLRKTLPKVVRGQVSSASNISTSDSSITASVSITNGGENKSSSASPTSISPPVLQAGSSRGDVSSRQLITGCTKVGLKVTAAAAEAVPGVGTIIKGTIGAVLEILEAIERSTDNKAEIVLSMHKLCSLLRRIKHTPTAGQDENWNYLHE</sequence>
<dbReference type="OrthoDB" id="2693196at2759"/>
<organism evidence="2 3">
    <name type="scientific">Dendrothele bispora (strain CBS 962.96)</name>
    <dbReference type="NCBI Taxonomy" id="1314807"/>
    <lineage>
        <taxon>Eukaryota</taxon>
        <taxon>Fungi</taxon>
        <taxon>Dikarya</taxon>
        <taxon>Basidiomycota</taxon>
        <taxon>Agaricomycotina</taxon>
        <taxon>Agaricomycetes</taxon>
        <taxon>Agaricomycetidae</taxon>
        <taxon>Agaricales</taxon>
        <taxon>Agaricales incertae sedis</taxon>
        <taxon>Dendrothele</taxon>
    </lineage>
</organism>